<name>A0ACC0M566_RHOML</name>
<sequence length="336" mass="38116">MDQYIFSFSDSWSVGNDIVNDVPCGESSSYIGHDYTAEFATDHIFETRSVILDWVRRVGKENDFAIVISKSASIKGNKMPKCILIWERRGLYKPPPEGHSMQRITGTKKCDCPFKLRGVAQPPDGVMWGLKVDSGFHNHKPAGSFERHEYPSRLTPIQQQLVRGMSSSTAPRKILSFMRQQDSSISARIRSIYNVNVLYKKEQLGGLSSIGAESPEDHWMDSIPLGLVIASTYDVVMHTFNMIASSCLTHLPLSSHSVSFATRKRIAIGHVNGNHFVQVFLYPHFPIPPIIIWWRQNASVEARGWTHPYEAHLQLWYEVMKINPSGQRPQFGRNID</sequence>
<keyword evidence="2" id="KW-1185">Reference proteome</keyword>
<dbReference type="EMBL" id="CM046397">
    <property type="protein sequence ID" value="KAI8536017.1"/>
    <property type="molecule type" value="Genomic_DNA"/>
</dbReference>
<evidence type="ECO:0000313" key="2">
    <source>
        <dbReference type="Proteomes" id="UP001062846"/>
    </source>
</evidence>
<gene>
    <name evidence="1" type="ORF">RHMOL_Rhmol10G0222400</name>
</gene>
<proteinExistence type="predicted"/>
<dbReference type="Proteomes" id="UP001062846">
    <property type="component" value="Chromosome 10"/>
</dbReference>
<reference evidence="1" key="1">
    <citation type="submission" date="2022-02" db="EMBL/GenBank/DDBJ databases">
        <title>Plant Genome Project.</title>
        <authorList>
            <person name="Zhang R.-G."/>
        </authorList>
    </citation>
    <scope>NUCLEOTIDE SEQUENCE</scope>
    <source>
        <strain evidence="1">AT1</strain>
    </source>
</reference>
<comment type="caution">
    <text evidence="1">The sequence shown here is derived from an EMBL/GenBank/DDBJ whole genome shotgun (WGS) entry which is preliminary data.</text>
</comment>
<evidence type="ECO:0000313" key="1">
    <source>
        <dbReference type="EMBL" id="KAI8536017.1"/>
    </source>
</evidence>
<accession>A0ACC0M566</accession>
<protein>
    <submittedName>
        <fullName evidence="1">Uncharacterized protein</fullName>
    </submittedName>
</protein>
<organism evidence="1 2">
    <name type="scientific">Rhododendron molle</name>
    <name type="common">Chinese azalea</name>
    <name type="synonym">Azalea mollis</name>
    <dbReference type="NCBI Taxonomy" id="49168"/>
    <lineage>
        <taxon>Eukaryota</taxon>
        <taxon>Viridiplantae</taxon>
        <taxon>Streptophyta</taxon>
        <taxon>Embryophyta</taxon>
        <taxon>Tracheophyta</taxon>
        <taxon>Spermatophyta</taxon>
        <taxon>Magnoliopsida</taxon>
        <taxon>eudicotyledons</taxon>
        <taxon>Gunneridae</taxon>
        <taxon>Pentapetalae</taxon>
        <taxon>asterids</taxon>
        <taxon>Ericales</taxon>
        <taxon>Ericaceae</taxon>
        <taxon>Ericoideae</taxon>
        <taxon>Rhodoreae</taxon>
        <taxon>Rhododendron</taxon>
    </lineage>
</organism>